<dbReference type="RefSeq" id="WP_245754828.1">
    <property type="nucleotide sequence ID" value="NZ_FOTS01000007.1"/>
</dbReference>
<dbReference type="InterPro" id="IPR025662">
    <property type="entry name" value="Sigma_54_int_dom_ATP-bd_1"/>
</dbReference>
<dbReference type="PROSITE" id="PS00675">
    <property type="entry name" value="SIGMA54_INTERACT_1"/>
    <property type="match status" value="1"/>
</dbReference>
<organism evidence="6 7">
    <name type="scientific">Pelosinus propionicus DSM 13327</name>
    <dbReference type="NCBI Taxonomy" id="1123291"/>
    <lineage>
        <taxon>Bacteria</taxon>
        <taxon>Bacillati</taxon>
        <taxon>Bacillota</taxon>
        <taxon>Negativicutes</taxon>
        <taxon>Selenomonadales</taxon>
        <taxon>Sporomusaceae</taxon>
        <taxon>Pelosinus</taxon>
    </lineage>
</organism>
<keyword evidence="6" id="KW-0238">DNA-binding</keyword>
<dbReference type="GO" id="GO:0006355">
    <property type="term" value="P:regulation of DNA-templated transcription"/>
    <property type="evidence" value="ECO:0007669"/>
    <property type="project" value="InterPro"/>
</dbReference>
<dbReference type="Gene3D" id="1.10.8.60">
    <property type="match status" value="1"/>
</dbReference>
<evidence type="ECO:0000259" key="5">
    <source>
        <dbReference type="PROSITE" id="PS50045"/>
    </source>
</evidence>
<evidence type="ECO:0000256" key="3">
    <source>
        <dbReference type="ARBA" id="ARBA00023015"/>
    </source>
</evidence>
<keyword evidence="4" id="KW-0804">Transcription</keyword>
<dbReference type="GO" id="GO:0003677">
    <property type="term" value="F:DNA binding"/>
    <property type="evidence" value="ECO:0007669"/>
    <property type="project" value="UniProtKB-KW"/>
</dbReference>
<dbReference type="AlphaFoldDB" id="A0A1I4ICR8"/>
<dbReference type="PANTHER" id="PTHR32071">
    <property type="entry name" value="TRANSCRIPTIONAL REGULATORY PROTEIN"/>
    <property type="match status" value="1"/>
</dbReference>
<accession>A0A1I4ICR8</accession>
<dbReference type="Gene3D" id="1.10.10.60">
    <property type="entry name" value="Homeodomain-like"/>
    <property type="match status" value="1"/>
</dbReference>
<dbReference type="PROSITE" id="PS00688">
    <property type="entry name" value="SIGMA54_INTERACT_3"/>
    <property type="match status" value="1"/>
</dbReference>
<dbReference type="Pfam" id="PF25601">
    <property type="entry name" value="AAA_lid_14"/>
    <property type="match status" value="1"/>
</dbReference>
<dbReference type="InterPro" id="IPR058031">
    <property type="entry name" value="AAA_lid_NorR"/>
</dbReference>
<dbReference type="InterPro" id="IPR002078">
    <property type="entry name" value="Sigma_54_int"/>
</dbReference>
<dbReference type="InterPro" id="IPR025944">
    <property type="entry name" value="Sigma_54_int_dom_CS"/>
</dbReference>
<dbReference type="SMART" id="SM00382">
    <property type="entry name" value="AAA"/>
    <property type="match status" value="1"/>
</dbReference>
<evidence type="ECO:0000256" key="2">
    <source>
        <dbReference type="ARBA" id="ARBA00022840"/>
    </source>
</evidence>
<dbReference type="PROSITE" id="PS50045">
    <property type="entry name" value="SIGMA54_INTERACT_4"/>
    <property type="match status" value="1"/>
</dbReference>
<dbReference type="SUPFAM" id="SSF46689">
    <property type="entry name" value="Homeodomain-like"/>
    <property type="match status" value="1"/>
</dbReference>
<dbReference type="FunFam" id="3.40.50.300:FF:000006">
    <property type="entry name" value="DNA-binding transcriptional regulator NtrC"/>
    <property type="match status" value="1"/>
</dbReference>
<dbReference type="SUPFAM" id="SSF52540">
    <property type="entry name" value="P-loop containing nucleoside triphosphate hydrolases"/>
    <property type="match status" value="1"/>
</dbReference>
<reference evidence="7" key="1">
    <citation type="submission" date="2016-10" db="EMBL/GenBank/DDBJ databases">
        <authorList>
            <person name="Varghese N."/>
            <person name="Submissions S."/>
        </authorList>
    </citation>
    <scope>NUCLEOTIDE SEQUENCE [LARGE SCALE GENOMIC DNA]</scope>
    <source>
        <strain evidence="7">DSM 13327</strain>
    </source>
</reference>
<dbReference type="Gene3D" id="3.40.50.300">
    <property type="entry name" value="P-loop containing nucleotide triphosphate hydrolases"/>
    <property type="match status" value="1"/>
</dbReference>
<feature type="domain" description="Sigma-54 factor interaction" evidence="5">
    <location>
        <begin position="278"/>
        <end position="508"/>
    </location>
</feature>
<dbReference type="STRING" id="1123291.SAMN04490355_1007122"/>
<dbReference type="Pfam" id="PF00158">
    <property type="entry name" value="Sigma54_activat"/>
    <property type="match status" value="1"/>
</dbReference>
<dbReference type="InterPro" id="IPR009057">
    <property type="entry name" value="Homeodomain-like_sf"/>
</dbReference>
<dbReference type="CDD" id="cd00009">
    <property type="entry name" value="AAA"/>
    <property type="match status" value="1"/>
</dbReference>
<evidence type="ECO:0000313" key="6">
    <source>
        <dbReference type="EMBL" id="SFL51813.1"/>
    </source>
</evidence>
<proteinExistence type="predicted"/>
<keyword evidence="3" id="KW-0805">Transcription regulation</keyword>
<gene>
    <name evidence="6" type="ORF">SAMN04490355_1007122</name>
</gene>
<evidence type="ECO:0000256" key="4">
    <source>
        <dbReference type="ARBA" id="ARBA00023163"/>
    </source>
</evidence>
<sequence length="587" mass="66346">MREAITKKTSLQEIQDAVIQYAKVISHVIKVDVEIVDTRLFRIAGTGRYDNHLNEDMSQEGFVYKQVLATGQTQFIEEPGKHKLCTTCPKYEHCEEKMELCTPIKSKNEIIGVIGLICFNEEQKQRLLQNLNYYQLFLVQIAEFISAKAYEHQESERIQLMMNLLFQVINSVDRGVLILNQNNEIIQINNNALKQLQLSSSCINGKMIIEATGDSLLGAEEYRVTIGNKIFSLMGELLAVSPGISVYNRIFIFNEIKNIKSGIYGLTNVAKSVKLDHIIGKSEVIQELKNKIVKIADSNSTVLITGESGTGKELIARAIHAESNRSDKPFIAINCGAIPDTLLESELFGYVKGAFTGADPRGKIGKFELANKGVIFLDEVGGMPIYLQVKLLRVLQERTLVRIGSNQSIAFDVRVITATNKDLRHLIRENKFREDLYYRMNVIPLEVPPLRHRIEDIEVLVASTMEKYCGLFHKKVQAIDRKTMDILVGYPWPGNVRELENTIEFMINMADDFGILTQETLPRNIKEYKRQIVETSGESIRPLCEVEKEHILKAVAFYGSDTKGKQVAARQLGIGVATLYRKLNEVL</sequence>
<dbReference type="GO" id="GO:0005524">
    <property type="term" value="F:ATP binding"/>
    <property type="evidence" value="ECO:0007669"/>
    <property type="project" value="UniProtKB-KW"/>
</dbReference>
<keyword evidence="7" id="KW-1185">Reference proteome</keyword>
<evidence type="ECO:0000256" key="1">
    <source>
        <dbReference type="ARBA" id="ARBA00022741"/>
    </source>
</evidence>
<evidence type="ECO:0000313" key="7">
    <source>
        <dbReference type="Proteomes" id="UP000199520"/>
    </source>
</evidence>
<dbReference type="EMBL" id="FOTS01000007">
    <property type="protein sequence ID" value="SFL51813.1"/>
    <property type="molecule type" value="Genomic_DNA"/>
</dbReference>
<dbReference type="Proteomes" id="UP000199520">
    <property type="component" value="Unassembled WGS sequence"/>
</dbReference>
<name>A0A1I4ICR8_9FIRM</name>
<dbReference type="InterPro" id="IPR003593">
    <property type="entry name" value="AAA+_ATPase"/>
</dbReference>
<keyword evidence="1" id="KW-0547">Nucleotide-binding</keyword>
<dbReference type="Gene3D" id="3.30.450.40">
    <property type="match status" value="1"/>
</dbReference>
<dbReference type="InterPro" id="IPR027417">
    <property type="entry name" value="P-loop_NTPase"/>
</dbReference>
<keyword evidence="2" id="KW-0067">ATP-binding</keyword>
<dbReference type="PANTHER" id="PTHR32071:SF57">
    <property type="entry name" value="C4-DICARBOXYLATE TRANSPORT TRANSCRIPTIONAL REGULATORY PROTEIN DCTD"/>
    <property type="match status" value="1"/>
</dbReference>
<dbReference type="InterPro" id="IPR029016">
    <property type="entry name" value="GAF-like_dom_sf"/>
</dbReference>
<dbReference type="SUPFAM" id="SSF55781">
    <property type="entry name" value="GAF domain-like"/>
    <property type="match status" value="1"/>
</dbReference>
<protein>
    <submittedName>
        <fullName evidence="6">Transcriptional regulator containing PAS, AAA-type ATPase, and DNA-binding Fis domains</fullName>
    </submittedName>
</protein>